<sequence length="192" mass="23565">MLTFLKEHRWCFTFLLFFIGTIIYTYLWYKDVADHRYYPIALSERDEITIDYQTPYIVSDKRCFKLGFSVKEAEDYYEHYDKLYRPIYDLPKKEFYSKVADRPKLRIKIFKDTTLVRQDDLYVDAIYGHGDRIINGKKYWLIDTYLYSEYEKDDCHYFEPQSSYKIVVTNFIPKEYYKNIEVFFGIFPIKPR</sequence>
<keyword evidence="1" id="KW-0812">Transmembrane</keyword>
<protein>
    <submittedName>
        <fullName evidence="2">Uncharacterized protein</fullName>
    </submittedName>
</protein>
<keyword evidence="1" id="KW-0472">Membrane</keyword>
<evidence type="ECO:0000313" key="2">
    <source>
        <dbReference type="EMBL" id="EFX92679.1"/>
    </source>
</evidence>
<proteinExistence type="predicted"/>
<organism evidence="2 3">
    <name type="scientific">Actinobacillus ureae ATCC 25976</name>
    <dbReference type="NCBI Taxonomy" id="887324"/>
    <lineage>
        <taxon>Bacteria</taxon>
        <taxon>Pseudomonadati</taxon>
        <taxon>Pseudomonadota</taxon>
        <taxon>Gammaproteobacteria</taxon>
        <taxon>Pasteurellales</taxon>
        <taxon>Pasteurellaceae</taxon>
        <taxon>Actinobacillus</taxon>
    </lineage>
</organism>
<keyword evidence="1" id="KW-1133">Transmembrane helix</keyword>
<dbReference type="AlphaFoldDB" id="E8KEI7"/>
<evidence type="ECO:0000256" key="1">
    <source>
        <dbReference type="SAM" id="Phobius"/>
    </source>
</evidence>
<accession>E8KEI7</accession>
<dbReference type="RefSeq" id="WP_005621426.1">
    <property type="nucleotide sequence ID" value="NZ_GL831080.1"/>
</dbReference>
<keyword evidence="3" id="KW-1185">Reference proteome</keyword>
<gene>
    <name evidence="2" type="ORF">HMPREF0027_0254</name>
</gene>
<name>E8KEI7_9PAST</name>
<evidence type="ECO:0000313" key="3">
    <source>
        <dbReference type="Proteomes" id="UP000005467"/>
    </source>
</evidence>
<dbReference type="EMBL" id="AEVG01000018">
    <property type="protein sequence ID" value="EFX92679.1"/>
    <property type="molecule type" value="Genomic_DNA"/>
</dbReference>
<comment type="caution">
    <text evidence="2">The sequence shown here is derived from an EMBL/GenBank/DDBJ whole genome shotgun (WGS) entry which is preliminary data.</text>
</comment>
<feature type="transmembrane region" description="Helical" evidence="1">
    <location>
        <begin position="12"/>
        <end position="29"/>
    </location>
</feature>
<dbReference type="Proteomes" id="UP000005467">
    <property type="component" value="Unassembled WGS sequence"/>
</dbReference>
<dbReference type="HOGENOM" id="CLU_1412533_0_0_6"/>
<reference evidence="2 3" key="1">
    <citation type="submission" date="2011-01" db="EMBL/GenBank/DDBJ databases">
        <authorList>
            <person name="Muzny D."/>
            <person name="Qin X."/>
            <person name="Deng J."/>
            <person name="Jiang H."/>
            <person name="Liu Y."/>
            <person name="Qu J."/>
            <person name="Song X.-Z."/>
            <person name="Zhang L."/>
            <person name="Thornton R."/>
            <person name="Coyle M."/>
            <person name="Francisco L."/>
            <person name="Jackson L."/>
            <person name="Javaid M."/>
            <person name="Korchina V."/>
            <person name="Kovar C."/>
            <person name="Mata R."/>
            <person name="Mathew T."/>
            <person name="Ngo R."/>
            <person name="Nguyen L."/>
            <person name="Nguyen N."/>
            <person name="Okwuonu G."/>
            <person name="Ongeri F."/>
            <person name="Pham C."/>
            <person name="Simmons D."/>
            <person name="Wilczek-Boney K."/>
            <person name="Hale W."/>
            <person name="Jakkamsetti A."/>
            <person name="Pham P."/>
            <person name="Ruth R."/>
            <person name="San Lucas F."/>
            <person name="Warren J."/>
            <person name="Zhang J."/>
            <person name="Zhao Z."/>
            <person name="Zhou C."/>
            <person name="Zhu D."/>
            <person name="Lee S."/>
            <person name="Bess C."/>
            <person name="Blankenburg K."/>
            <person name="Forbes L."/>
            <person name="Fu Q."/>
            <person name="Gubbala S."/>
            <person name="Hirani K."/>
            <person name="Jayaseelan J.C."/>
            <person name="Lara F."/>
            <person name="Munidasa M."/>
            <person name="Palculict T."/>
            <person name="Patil S."/>
            <person name="Pu L.-L."/>
            <person name="Saada N."/>
            <person name="Tang L."/>
            <person name="Weissenberger G."/>
            <person name="Zhu Y."/>
            <person name="Hemphill L."/>
            <person name="Shang Y."/>
            <person name="Youmans B."/>
            <person name="Ayvaz T."/>
            <person name="Ross M."/>
            <person name="Santibanez J."/>
            <person name="Aqrawi P."/>
            <person name="Gross S."/>
            <person name="Joshi V."/>
            <person name="Fowler G."/>
            <person name="Nazareth L."/>
            <person name="Reid J."/>
            <person name="Worley K."/>
            <person name="Petrosino J."/>
            <person name="Highlander S."/>
            <person name="Gibbs R."/>
        </authorList>
    </citation>
    <scope>NUCLEOTIDE SEQUENCE [LARGE SCALE GENOMIC DNA]</scope>
    <source>
        <strain evidence="2 3">ATCC 25976</strain>
    </source>
</reference>